<dbReference type="AlphaFoldDB" id="A0A1V9FJ75"/>
<name>A0A1V9FJ75_9BACT</name>
<evidence type="ECO:0000313" key="2">
    <source>
        <dbReference type="Proteomes" id="UP000192796"/>
    </source>
</evidence>
<comment type="caution">
    <text evidence="1">The sequence shown here is derived from an EMBL/GenBank/DDBJ whole genome shotgun (WGS) entry which is preliminary data.</text>
</comment>
<dbReference type="EMBL" id="LVYD01000102">
    <property type="protein sequence ID" value="OQP58266.1"/>
    <property type="molecule type" value="Genomic_DNA"/>
</dbReference>
<proteinExistence type="predicted"/>
<reference evidence="1 2" key="1">
    <citation type="submission" date="2016-03" db="EMBL/GenBank/DDBJ databases">
        <title>Niastella vici sp. nov., isolated from farmland soil.</title>
        <authorList>
            <person name="Chen L."/>
            <person name="Wang D."/>
            <person name="Yang S."/>
            <person name="Wang G."/>
        </authorList>
    </citation>
    <scope>NUCLEOTIDE SEQUENCE [LARGE SCALE GENOMIC DNA]</scope>
    <source>
        <strain evidence="1 2">DJ57</strain>
    </source>
</reference>
<evidence type="ECO:0000313" key="1">
    <source>
        <dbReference type="EMBL" id="OQP58266.1"/>
    </source>
</evidence>
<dbReference type="OrthoDB" id="670533at2"/>
<organism evidence="1 2">
    <name type="scientific">Niastella vici</name>
    <dbReference type="NCBI Taxonomy" id="1703345"/>
    <lineage>
        <taxon>Bacteria</taxon>
        <taxon>Pseudomonadati</taxon>
        <taxon>Bacteroidota</taxon>
        <taxon>Chitinophagia</taxon>
        <taxon>Chitinophagales</taxon>
        <taxon>Chitinophagaceae</taxon>
        <taxon>Niastella</taxon>
    </lineage>
</organism>
<gene>
    <name evidence="1" type="ORF">A3860_08070</name>
</gene>
<accession>A0A1V9FJ75</accession>
<dbReference type="Proteomes" id="UP000192796">
    <property type="component" value="Unassembled WGS sequence"/>
</dbReference>
<keyword evidence="2" id="KW-1185">Reference proteome</keyword>
<sequence length="184" mass="19518">MKILSRSVGFVALLALITIAPSCNKLKDLVTINVPLQTADVDFSIAPQPAGTQTLSSFQFGINVDSVLKKENSSLGIGSIKKVKVKSITLTLSNATQADNFGALSACEASIASNNKPDYVVFAGLTSNPETYATTLDIPVKDVDLKDYFGSTVLYYKLSGTTRRATTTTLTGKATIKFDIEAGL</sequence>
<dbReference type="RefSeq" id="WP_081155418.1">
    <property type="nucleotide sequence ID" value="NZ_LVYD01000102.1"/>
</dbReference>
<protein>
    <submittedName>
        <fullName evidence="1">Uncharacterized protein</fullName>
    </submittedName>
</protein>